<gene>
    <name evidence="2" type="ORF">MNBD_DELTA01-552</name>
</gene>
<sequence length="248" mass="25495">MKNFYVILIVVSVVAGLALGYGIWGKDKASLEKLQKVMEEKEVTHSRTLAESEELRNISEELRGKISGLETDNDEFKDILKKIDELIGGKIEREVAAPANAAPAAAAPAEPEDMPVVVPTPAVPVAEPAPEVKAAPAPESVPVEEPAPEVKASPAEAAPVAEAITEEPEPVPEAEVEAGPASEADAAPADAVPADAAPADAVPADGAATSTSEPGSVAEPDQEGTEASPALEPVPELKSVHPPIDKAL</sequence>
<feature type="compositionally biased region" description="Low complexity" evidence="1">
    <location>
        <begin position="177"/>
        <end position="208"/>
    </location>
</feature>
<proteinExistence type="predicted"/>
<accession>A0A3B0QQW3</accession>
<evidence type="ECO:0000256" key="1">
    <source>
        <dbReference type="SAM" id="MobiDB-lite"/>
    </source>
</evidence>
<feature type="compositionally biased region" description="Acidic residues" evidence="1">
    <location>
        <begin position="164"/>
        <end position="176"/>
    </location>
</feature>
<dbReference type="AlphaFoldDB" id="A0A3B0QQW3"/>
<feature type="region of interest" description="Disordered" evidence="1">
    <location>
        <begin position="131"/>
        <end position="248"/>
    </location>
</feature>
<feature type="compositionally biased region" description="Low complexity" evidence="1">
    <location>
        <begin position="131"/>
        <end position="163"/>
    </location>
</feature>
<protein>
    <submittedName>
        <fullName evidence="2">Uncharacterized protein</fullName>
    </submittedName>
</protein>
<reference evidence="2" key="1">
    <citation type="submission" date="2018-06" db="EMBL/GenBank/DDBJ databases">
        <authorList>
            <person name="Zhirakovskaya E."/>
        </authorList>
    </citation>
    <scope>NUCLEOTIDE SEQUENCE</scope>
</reference>
<evidence type="ECO:0000313" key="2">
    <source>
        <dbReference type="EMBL" id="VAV83780.1"/>
    </source>
</evidence>
<name>A0A3B0QQW3_9ZZZZ</name>
<dbReference type="EMBL" id="UOEA01000050">
    <property type="protein sequence ID" value="VAV83780.1"/>
    <property type="molecule type" value="Genomic_DNA"/>
</dbReference>
<organism evidence="2">
    <name type="scientific">hydrothermal vent metagenome</name>
    <dbReference type="NCBI Taxonomy" id="652676"/>
    <lineage>
        <taxon>unclassified sequences</taxon>
        <taxon>metagenomes</taxon>
        <taxon>ecological metagenomes</taxon>
    </lineage>
</organism>